<name>A0ABW0UJA8_9STRE</name>
<evidence type="ECO:0000313" key="3">
    <source>
        <dbReference type="Proteomes" id="UP001596110"/>
    </source>
</evidence>
<sequence length="47" mass="5762">MLYEAIGWILYRSFQLMFTIIDIYLNLLNKYPVAKIIITVTIYKKWF</sequence>
<evidence type="ECO:0000256" key="1">
    <source>
        <dbReference type="SAM" id="Phobius"/>
    </source>
</evidence>
<comment type="caution">
    <text evidence="2">The sequence shown here is derived from an EMBL/GenBank/DDBJ whole genome shotgun (WGS) entry which is preliminary data.</text>
</comment>
<keyword evidence="1" id="KW-0472">Membrane</keyword>
<proteinExistence type="predicted"/>
<dbReference type="RefSeq" id="WP_156806333.1">
    <property type="nucleotide sequence ID" value="NZ_JBHSOJ010000032.1"/>
</dbReference>
<keyword evidence="3" id="KW-1185">Reference proteome</keyword>
<dbReference type="Proteomes" id="UP001596110">
    <property type="component" value="Unassembled WGS sequence"/>
</dbReference>
<accession>A0ABW0UJA8</accession>
<dbReference type="EMBL" id="JBHSOJ010000032">
    <property type="protein sequence ID" value="MFC5632026.1"/>
    <property type="molecule type" value="Genomic_DNA"/>
</dbReference>
<gene>
    <name evidence="2" type="ORF">ACFPQ3_10860</name>
</gene>
<keyword evidence="1" id="KW-0812">Transmembrane</keyword>
<reference evidence="3" key="1">
    <citation type="journal article" date="2019" name="Int. J. Syst. Evol. Microbiol.">
        <title>The Global Catalogue of Microorganisms (GCM) 10K type strain sequencing project: providing services to taxonomists for standard genome sequencing and annotation.</title>
        <authorList>
            <consortium name="The Broad Institute Genomics Platform"/>
            <consortium name="The Broad Institute Genome Sequencing Center for Infectious Disease"/>
            <person name="Wu L."/>
            <person name="Ma J."/>
        </authorList>
    </citation>
    <scope>NUCLEOTIDE SEQUENCE [LARGE SCALE GENOMIC DNA]</scope>
    <source>
        <strain evidence="3">DT43</strain>
    </source>
</reference>
<organism evidence="2 3">
    <name type="scientific">Streptococcus caledonicus</name>
    <dbReference type="NCBI Taxonomy" id="2614158"/>
    <lineage>
        <taxon>Bacteria</taxon>
        <taxon>Bacillati</taxon>
        <taxon>Bacillota</taxon>
        <taxon>Bacilli</taxon>
        <taxon>Lactobacillales</taxon>
        <taxon>Streptococcaceae</taxon>
        <taxon>Streptococcus</taxon>
    </lineage>
</organism>
<evidence type="ECO:0000313" key="2">
    <source>
        <dbReference type="EMBL" id="MFC5632026.1"/>
    </source>
</evidence>
<protein>
    <submittedName>
        <fullName evidence="2">Uncharacterized protein</fullName>
    </submittedName>
</protein>
<keyword evidence="1" id="KW-1133">Transmembrane helix</keyword>
<feature type="transmembrane region" description="Helical" evidence="1">
    <location>
        <begin position="6"/>
        <end position="25"/>
    </location>
</feature>